<sequence>MKEAGNGDKKEDDKKSSPEDQKESRLKEPRSGRLPVLSGAPQRLHRCFGVTLRHGDNTRSLWTPKAGDELTSQDRLRTEASPFQYFRENTVKGDTYHLP</sequence>
<feature type="region of interest" description="Disordered" evidence="1">
    <location>
        <begin position="1"/>
        <end position="40"/>
    </location>
</feature>
<reference evidence="2 3" key="1">
    <citation type="submission" date="2019-05" db="EMBL/GenBank/DDBJ databases">
        <title>Another draft genome of Portunus trituberculatus and its Hox gene families provides insights of decapod evolution.</title>
        <authorList>
            <person name="Jeong J.-H."/>
            <person name="Song I."/>
            <person name="Kim S."/>
            <person name="Choi T."/>
            <person name="Kim D."/>
            <person name="Ryu S."/>
            <person name="Kim W."/>
        </authorList>
    </citation>
    <scope>NUCLEOTIDE SEQUENCE [LARGE SCALE GENOMIC DNA]</scope>
    <source>
        <tissue evidence="2">Muscle</tissue>
    </source>
</reference>
<name>A0A5B7G2G7_PORTR</name>
<evidence type="ECO:0000313" key="2">
    <source>
        <dbReference type="EMBL" id="MPC50654.1"/>
    </source>
</evidence>
<evidence type="ECO:0000256" key="1">
    <source>
        <dbReference type="SAM" id="MobiDB-lite"/>
    </source>
</evidence>
<organism evidence="2 3">
    <name type="scientific">Portunus trituberculatus</name>
    <name type="common">Swimming crab</name>
    <name type="synonym">Neptunus trituberculatus</name>
    <dbReference type="NCBI Taxonomy" id="210409"/>
    <lineage>
        <taxon>Eukaryota</taxon>
        <taxon>Metazoa</taxon>
        <taxon>Ecdysozoa</taxon>
        <taxon>Arthropoda</taxon>
        <taxon>Crustacea</taxon>
        <taxon>Multicrustacea</taxon>
        <taxon>Malacostraca</taxon>
        <taxon>Eumalacostraca</taxon>
        <taxon>Eucarida</taxon>
        <taxon>Decapoda</taxon>
        <taxon>Pleocyemata</taxon>
        <taxon>Brachyura</taxon>
        <taxon>Eubrachyura</taxon>
        <taxon>Portunoidea</taxon>
        <taxon>Portunidae</taxon>
        <taxon>Portuninae</taxon>
        <taxon>Portunus</taxon>
    </lineage>
</organism>
<protein>
    <submittedName>
        <fullName evidence="2">Uncharacterized protein</fullName>
    </submittedName>
</protein>
<evidence type="ECO:0000313" key="3">
    <source>
        <dbReference type="Proteomes" id="UP000324222"/>
    </source>
</evidence>
<gene>
    <name evidence="2" type="ORF">E2C01_044483</name>
</gene>
<comment type="caution">
    <text evidence="2">The sequence shown here is derived from an EMBL/GenBank/DDBJ whole genome shotgun (WGS) entry which is preliminary data.</text>
</comment>
<feature type="compositionally biased region" description="Basic and acidic residues" evidence="1">
    <location>
        <begin position="1"/>
        <end position="31"/>
    </location>
</feature>
<dbReference type="Proteomes" id="UP000324222">
    <property type="component" value="Unassembled WGS sequence"/>
</dbReference>
<dbReference type="AlphaFoldDB" id="A0A5B7G2G7"/>
<accession>A0A5B7G2G7</accession>
<keyword evidence="3" id="KW-1185">Reference proteome</keyword>
<proteinExistence type="predicted"/>
<dbReference type="EMBL" id="VSRR010009643">
    <property type="protein sequence ID" value="MPC50654.1"/>
    <property type="molecule type" value="Genomic_DNA"/>
</dbReference>